<dbReference type="EMBL" id="LAZR01053318">
    <property type="protein sequence ID" value="KKK81008.1"/>
    <property type="molecule type" value="Genomic_DNA"/>
</dbReference>
<dbReference type="AlphaFoldDB" id="A0A0F8YHZ8"/>
<protein>
    <submittedName>
        <fullName evidence="1">Uncharacterized protein</fullName>
    </submittedName>
</protein>
<sequence>MGNRLRKLDTCWEYSVTLVEEHGRVINTNIGQGHIMTLTYADGHKLIIDELCSEVSVSLNIRKSAENSYYIDIDSDNDTTTAFFKITKDGEATTLFTVNEDGSVSLGFGDLVSEQNPDGADAIRIKGTDSIDVVIGGMTGLFAVWNVADNTPVFYVDERGDISITGSVDMNSHKINELTDPALDQDAATKKYVDDADAALDHGALGGLADDDHTQYTKHVLVTAASDFLVASGSGVVVKKTLAEAKAILLPSSDTGWINRSDWTNVHTG</sequence>
<name>A0A0F8YHZ8_9ZZZZ</name>
<evidence type="ECO:0000313" key="1">
    <source>
        <dbReference type="EMBL" id="KKK81008.1"/>
    </source>
</evidence>
<accession>A0A0F8YHZ8</accession>
<proteinExistence type="predicted"/>
<reference evidence="1" key="1">
    <citation type="journal article" date="2015" name="Nature">
        <title>Complex archaea that bridge the gap between prokaryotes and eukaryotes.</title>
        <authorList>
            <person name="Spang A."/>
            <person name="Saw J.H."/>
            <person name="Jorgensen S.L."/>
            <person name="Zaremba-Niedzwiedzka K."/>
            <person name="Martijn J."/>
            <person name="Lind A.E."/>
            <person name="van Eijk R."/>
            <person name="Schleper C."/>
            <person name="Guy L."/>
            <person name="Ettema T.J."/>
        </authorList>
    </citation>
    <scope>NUCLEOTIDE SEQUENCE</scope>
</reference>
<gene>
    <name evidence="1" type="ORF">LCGC14_2817770</name>
</gene>
<comment type="caution">
    <text evidence="1">The sequence shown here is derived from an EMBL/GenBank/DDBJ whole genome shotgun (WGS) entry which is preliminary data.</text>
</comment>
<feature type="non-terminal residue" evidence="1">
    <location>
        <position position="269"/>
    </location>
</feature>
<organism evidence="1">
    <name type="scientific">marine sediment metagenome</name>
    <dbReference type="NCBI Taxonomy" id="412755"/>
    <lineage>
        <taxon>unclassified sequences</taxon>
        <taxon>metagenomes</taxon>
        <taxon>ecological metagenomes</taxon>
    </lineage>
</organism>